<dbReference type="Gene3D" id="3.30.590.20">
    <property type="match status" value="1"/>
</dbReference>
<dbReference type="PANTHER" id="PTHR34378">
    <property type="entry name" value="GLUTAMATE--CYSTEINE LIGASE, CHLOROPLASTIC"/>
    <property type="match status" value="1"/>
</dbReference>
<evidence type="ECO:0000313" key="5">
    <source>
        <dbReference type="EMBL" id="HCV82402.1"/>
    </source>
</evidence>
<dbReference type="GO" id="GO:0005524">
    <property type="term" value="F:ATP binding"/>
    <property type="evidence" value="ECO:0007669"/>
    <property type="project" value="UniProtKB-KW"/>
</dbReference>
<protein>
    <recommendedName>
        <fullName evidence="1">glutamate--cysteine ligase</fullName>
        <ecNumber evidence="1">6.3.2.2</ecNumber>
    </recommendedName>
</protein>
<evidence type="ECO:0000256" key="4">
    <source>
        <dbReference type="ARBA" id="ARBA00022840"/>
    </source>
</evidence>
<proteinExistence type="predicted"/>
<keyword evidence="2" id="KW-0436">Ligase</keyword>
<keyword evidence="3" id="KW-0547">Nucleotide-binding</keyword>
<dbReference type="PANTHER" id="PTHR34378:SF1">
    <property type="entry name" value="GLUTAMATE--CYSTEINE LIGASE, CHLOROPLASTIC"/>
    <property type="match status" value="1"/>
</dbReference>
<evidence type="ECO:0000256" key="3">
    <source>
        <dbReference type="ARBA" id="ARBA00022741"/>
    </source>
</evidence>
<dbReference type="AlphaFoldDB" id="A0A3D5J4N7"/>
<sequence>MNLTEKIESFIYSNIVPENQRKIGVEIEGFYYDNKLNRIPVNPSDQYSAIDLFNDIQKANKPGSTFSYSLEPGGQIEWASGPSISLWDIKKQFDNHLKIENSICTSNQIKRIYLAVDPLYNPQDIDLIRLKKYESMDKMFKKTGNMGAWMMRNTSSIQVNFDFTSIQDANEIAFISDAIQPLFSILFSNAPFMNGSPVKIKNLRWKIWENTDDNRCCSLFNHGIYNQESMVRDYAKWIQNVPAIFEINKSSEQAFDGIIADMLLKHRDDLDRYILSALRQSFTHVRYKKVLEIRASDRPMKGHEICPPAFLAGLLTTKNVRETLLDIVSKWSKADRKKLIMSANNLSLDKTGPSGKKIHDWLEILADLSLSGLDARSTFYKIKNERELLEPMLQNLISKGPKTLQIQKKYQNSKLSLDSFLLDLT</sequence>
<evidence type="ECO:0000313" key="6">
    <source>
        <dbReference type="Proteomes" id="UP000264330"/>
    </source>
</evidence>
<dbReference type="InterPro" id="IPR006336">
    <property type="entry name" value="GCS2"/>
</dbReference>
<dbReference type="EC" id="6.3.2.2" evidence="1"/>
<dbReference type="Proteomes" id="UP000264330">
    <property type="component" value="Unassembled WGS sequence"/>
</dbReference>
<dbReference type="GO" id="GO:0006750">
    <property type="term" value="P:glutathione biosynthetic process"/>
    <property type="evidence" value="ECO:0007669"/>
    <property type="project" value="InterPro"/>
</dbReference>
<dbReference type="GO" id="GO:0004357">
    <property type="term" value="F:glutamate-cysteine ligase activity"/>
    <property type="evidence" value="ECO:0007669"/>
    <property type="project" value="UniProtKB-EC"/>
</dbReference>
<dbReference type="Pfam" id="PF04107">
    <property type="entry name" value="GCS2"/>
    <property type="match status" value="1"/>
</dbReference>
<keyword evidence="4" id="KW-0067">ATP-binding</keyword>
<dbReference type="EMBL" id="DPMF01000350">
    <property type="protein sequence ID" value="HCV82402.1"/>
    <property type="molecule type" value="Genomic_DNA"/>
</dbReference>
<dbReference type="InterPro" id="IPR014746">
    <property type="entry name" value="Gln_synth/guanido_kin_cat_dom"/>
</dbReference>
<evidence type="ECO:0000256" key="2">
    <source>
        <dbReference type="ARBA" id="ARBA00022598"/>
    </source>
</evidence>
<organism evidence="5 6">
    <name type="scientific">Zunongwangia profunda</name>
    <dbReference type="NCBI Taxonomy" id="398743"/>
    <lineage>
        <taxon>Bacteria</taxon>
        <taxon>Pseudomonadati</taxon>
        <taxon>Bacteroidota</taxon>
        <taxon>Flavobacteriia</taxon>
        <taxon>Flavobacteriales</taxon>
        <taxon>Flavobacteriaceae</taxon>
        <taxon>Zunongwangia</taxon>
    </lineage>
</organism>
<comment type="caution">
    <text evidence="5">The sequence shown here is derived from an EMBL/GenBank/DDBJ whole genome shotgun (WGS) entry which is preliminary data.</text>
</comment>
<dbReference type="SUPFAM" id="SSF55931">
    <property type="entry name" value="Glutamine synthetase/guanido kinase"/>
    <property type="match status" value="1"/>
</dbReference>
<reference evidence="5 6" key="1">
    <citation type="journal article" date="2018" name="Nat. Biotechnol.">
        <title>A standardized bacterial taxonomy based on genome phylogeny substantially revises the tree of life.</title>
        <authorList>
            <person name="Parks D.H."/>
            <person name="Chuvochina M."/>
            <person name="Waite D.W."/>
            <person name="Rinke C."/>
            <person name="Skarshewski A."/>
            <person name="Chaumeil P.A."/>
            <person name="Hugenholtz P."/>
        </authorList>
    </citation>
    <scope>NUCLEOTIDE SEQUENCE [LARGE SCALE GENOMIC DNA]</scope>
    <source>
        <strain evidence="5">UBA9359</strain>
    </source>
</reference>
<evidence type="ECO:0000256" key="1">
    <source>
        <dbReference type="ARBA" id="ARBA00012220"/>
    </source>
</evidence>
<name>A0A3D5J4N7_9FLAO</name>
<accession>A0A3D5J4N7</accession>
<gene>
    <name evidence="5" type="ORF">DGQ38_15275</name>
</gene>
<dbReference type="InterPro" id="IPR035434">
    <property type="entry name" value="GCL_bact_plant"/>
</dbReference>